<evidence type="ECO:0000313" key="2">
    <source>
        <dbReference type="Proteomes" id="UP000265955"/>
    </source>
</evidence>
<comment type="caution">
    <text evidence="1">The sequence shown here is derived from an EMBL/GenBank/DDBJ whole genome shotgun (WGS) entry which is preliminary data.</text>
</comment>
<keyword evidence="2" id="KW-1185">Reference proteome</keyword>
<dbReference type="OrthoDB" id="10019328at2"/>
<organism evidence="1 2">
    <name type="scientific">Noviherbaspirillum saxi</name>
    <dbReference type="NCBI Taxonomy" id="2320863"/>
    <lineage>
        <taxon>Bacteria</taxon>
        <taxon>Pseudomonadati</taxon>
        <taxon>Pseudomonadota</taxon>
        <taxon>Betaproteobacteria</taxon>
        <taxon>Burkholderiales</taxon>
        <taxon>Oxalobacteraceae</taxon>
        <taxon>Noviherbaspirillum</taxon>
    </lineage>
</organism>
<protein>
    <submittedName>
        <fullName evidence="1">Uncharacterized protein</fullName>
    </submittedName>
</protein>
<accession>A0A3A3FXZ2</accession>
<dbReference type="RefSeq" id="WP_119769016.1">
    <property type="nucleotide sequence ID" value="NZ_QYUO01000001.1"/>
</dbReference>
<dbReference type="EMBL" id="QYUO01000001">
    <property type="protein sequence ID" value="RJF99071.1"/>
    <property type="molecule type" value="Genomic_DNA"/>
</dbReference>
<dbReference type="AlphaFoldDB" id="A0A3A3FXZ2"/>
<evidence type="ECO:0000313" key="1">
    <source>
        <dbReference type="EMBL" id="RJF99071.1"/>
    </source>
</evidence>
<gene>
    <name evidence="1" type="ORF">D3871_11505</name>
</gene>
<sequence>MTTTTVLEALELAQKTLRYTSAPFFSKAQRIRIDGEVTYIQPTTEEWWKGLRDLIEAAQPAIDAAIAANAKPDQVDATAQEPLTFDIMPCGGSHGLTGYRVWMRRGGASRVVFSTHDEPSANHELAELQRMFGDAAVPQPAQAQQEPVVCPDHIAAEIRDMISTYDRPSLFSLAEDIYRIVVQSLHPEVREQAPEKAGRQG</sequence>
<reference evidence="2" key="1">
    <citation type="submission" date="2018-09" db="EMBL/GenBank/DDBJ databases">
        <authorList>
            <person name="Zhu H."/>
        </authorList>
    </citation>
    <scope>NUCLEOTIDE SEQUENCE [LARGE SCALE GENOMIC DNA]</scope>
    <source>
        <strain evidence="2">K1R23-30</strain>
    </source>
</reference>
<name>A0A3A3FXZ2_9BURK</name>
<dbReference type="Proteomes" id="UP000265955">
    <property type="component" value="Unassembled WGS sequence"/>
</dbReference>
<proteinExistence type="predicted"/>